<proteinExistence type="predicted"/>
<evidence type="ECO:0000313" key="1">
    <source>
        <dbReference type="EMBL" id="KIK46803.1"/>
    </source>
</evidence>
<reference evidence="1 2" key="1">
    <citation type="submission" date="2014-04" db="EMBL/GenBank/DDBJ databases">
        <authorList>
            <consortium name="DOE Joint Genome Institute"/>
            <person name="Kuo A."/>
            <person name="Ruytinx J."/>
            <person name="Rineau F."/>
            <person name="Colpaert J."/>
            <person name="Kohler A."/>
            <person name="Nagy L.G."/>
            <person name="Floudas D."/>
            <person name="Copeland A."/>
            <person name="Barry K.W."/>
            <person name="Cichocki N."/>
            <person name="Veneault-Fourrey C."/>
            <person name="LaButti K."/>
            <person name="Lindquist E.A."/>
            <person name="Lipzen A."/>
            <person name="Lundell T."/>
            <person name="Morin E."/>
            <person name="Murat C."/>
            <person name="Sun H."/>
            <person name="Tunlid A."/>
            <person name="Henrissat B."/>
            <person name="Grigoriev I.V."/>
            <person name="Hibbett D.S."/>
            <person name="Martin F."/>
            <person name="Nordberg H.P."/>
            <person name="Cantor M.N."/>
            <person name="Hua S.X."/>
        </authorList>
    </citation>
    <scope>NUCLEOTIDE SEQUENCE [LARGE SCALE GENOMIC DNA]</scope>
    <source>
        <strain evidence="1 2">UH-Slu-Lm8-n1</strain>
    </source>
</reference>
<protein>
    <submittedName>
        <fullName evidence="1">Uncharacterized protein</fullName>
    </submittedName>
</protein>
<dbReference type="InParanoid" id="A0A0D0BUW0"/>
<gene>
    <name evidence="1" type="ORF">CY34DRAFT_104831</name>
</gene>
<reference evidence="2" key="2">
    <citation type="submission" date="2015-01" db="EMBL/GenBank/DDBJ databases">
        <title>Evolutionary Origins and Diversification of the Mycorrhizal Mutualists.</title>
        <authorList>
            <consortium name="DOE Joint Genome Institute"/>
            <consortium name="Mycorrhizal Genomics Consortium"/>
            <person name="Kohler A."/>
            <person name="Kuo A."/>
            <person name="Nagy L.G."/>
            <person name="Floudas D."/>
            <person name="Copeland A."/>
            <person name="Barry K.W."/>
            <person name="Cichocki N."/>
            <person name="Veneault-Fourrey C."/>
            <person name="LaButti K."/>
            <person name="Lindquist E.A."/>
            <person name="Lipzen A."/>
            <person name="Lundell T."/>
            <person name="Morin E."/>
            <person name="Murat C."/>
            <person name="Riley R."/>
            <person name="Ohm R."/>
            <person name="Sun H."/>
            <person name="Tunlid A."/>
            <person name="Henrissat B."/>
            <person name="Grigoriev I.V."/>
            <person name="Hibbett D.S."/>
            <person name="Martin F."/>
        </authorList>
    </citation>
    <scope>NUCLEOTIDE SEQUENCE [LARGE SCALE GENOMIC DNA]</scope>
    <source>
        <strain evidence="2">UH-Slu-Lm8-n1</strain>
    </source>
</reference>
<keyword evidence="2" id="KW-1185">Reference proteome</keyword>
<dbReference type="EMBL" id="KN835154">
    <property type="protein sequence ID" value="KIK46803.1"/>
    <property type="molecule type" value="Genomic_DNA"/>
</dbReference>
<organism evidence="1 2">
    <name type="scientific">Suillus luteus UH-Slu-Lm8-n1</name>
    <dbReference type="NCBI Taxonomy" id="930992"/>
    <lineage>
        <taxon>Eukaryota</taxon>
        <taxon>Fungi</taxon>
        <taxon>Dikarya</taxon>
        <taxon>Basidiomycota</taxon>
        <taxon>Agaricomycotina</taxon>
        <taxon>Agaricomycetes</taxon>
        <taxon>Agaricomycetidae</taxon>
        <taxon>Boletales</taxon>
        <taxon>Suillineae</taxon>
        <taxon>Suillaceae</taxon>
        <taxon>Suillus</taxon>
    </lineage>
</organism>
<accession>A0A0D0BUW0</accession>
<dbReference type="AlphaFoldDB" id="A0A0D0BUW0"/>
<sequence length="106" mass="12032">MSSEVLCDTYTFYDRDASKGVTRLMNRDGCVPRRDSTEVERMSACVIWRKRHYRCRQGQDLRPARGEGAPDSLNGVALLARVKNSNEEKAEANSKNRNILLITKLA</sequence>
<dbReference type="HOGENOM" id="CLU_2224929_0_0_1"/>
<dbReference type="Proteomes" id="UP000054485">
    <property type="component" value="Unassembled WGS sequence"/>
</dbReference>
<name>A0A0D0BUW0_9AGAM</name>
<evidence type="ECO:0000313" key="2">
    <source>
        <dbReference type="Proteomes" id="UP000054485"/>
    </source>
</evidence>